<comment type="caution">
    <text evidence="1">The sequence shown here is derived from an EMBL/GenBank/DDBJ whole genome shotgun (WGS) entry which is preliminary data.</text>
</comment>
<dbReference type="VEuPathDB" id="FungiDB:BO83DRAFT_4596"/>
<keyword evidence="2" id="KW-1185">Reference proteome</keyword>
<dbReference type="Proteomes" id="UP000246171">
    <property type="component" value="Unassembled WGS sequence"/>
</dbReference>
<reference evidence="1" key="1">
    <citation type="submission" date="2016-12" db="EMBL/GenBank/DDBJ databases">
        <title>The genomes of Aspergillus section Nigri reveals drivers in fungal speciation.</title>
        <authorList>
            <consortium name="DOE Joint Genome Institute"/>
            <person name="Vesth T.C."/>
            <person name="Nybo J."/>
            <person name="Theobald S."/>
            <person name="Brandl J."/>
            <person name="Frisvad J.C."/>
            <person name="Nielsen K.F."/>
            <person name="Lyhne E.K."/>
            <person name="Kogle M.E."/>
            <person name="Kuo A."/>
            <person name="Riley R."/>
            <person name="Clum A."/>
            <person name="Nolan M."/>
            <person name="Lipzen A."/>
            <person name="Salamov A."/>
            <person name="Henrissat B."/>
            <person name="Wiebenga A."/>
            <person name="De vries R.P."/>
            <person name="Grigoriev I.V."/>
            <person name="Mortensen U.H."/>
            <person name="Andersen M.R."/>
            <person name="Baker S.E."/>
        </authorList>
    </citation>
    <scope>NUCLEOTIDE SEQUENCE</scope>
    <source>
        <strain evidence="1">CBS 122712</strain>
    </source>
</reference>
<dbReference type="EMBL" id="MSFU01000001">
    <property type="protein sequence ID" value="PWY85310.1"/>
    <property type="molecule type" value="Genomic_DNA"/>
</dbReference>
<dbReference type="OrthoDB" id="10426043at2759"/>
<name>A0A317WM46_ASPEC</name>
<evidence type="ECO:0000313" key="1">
    <source>
        <dbReference type="EMBL" id="PWY85310.1"/>
    </source>
</evidence>
<proteinExistence type="predicted"/>
<dbReference type="AlphaFoldDB" id="A0A317WM46"/>
<organism evidence="1 2">
    <name type="scientific">Aspergillus eucalypticola (strain CBS 122712 / IBT 29274)</name>
    <dbReference type="NCBI Taxonomy" id="1448314"/>
    <lineage>
        <taxon>Eukaryota</taxon>
        <taxon>Fungi</taxon>
        <taxon>Dikarya</taxon>
        <taxon>Ascomycota</taxon>
        <taxon>Pezizomycotina</taxon>
        <taxon>Eurotiomycetes</taxon>
        <taxon>Eurotiomycetidae</taxon>
        <taxon>Eurotiales</taxon>
        <taxon>Aspergillaceae</taxon>
        <taxon>Aspergillus</taxon>
        <taxon>Aspergillus subgen. Circumdati</taxon>
    </lineage>
</organism>
<protein>
    <submittedName>
        <fullName evidence="1">Uncharacterized protein</fullName>
    </submittedName>
</protein>
<dbReference type="RefSeq" id="XP_025393230.1">
    <property type="nucleotide sequence ID" value="XM_025537179.1"/>
</dbReference>
<accession>A0A317WM46</accession>
<dbReference type="GeneID" id="37059141"/>
<gene>
    <name evidence="1" type="ORF">BO83DRAFT_4596</name>
</gene>
<evidence type="ECO:0000313" key="2">
    <source>
        <dbReference type="Proteomes" id="UP000246171"/>
    </source>
</evidence>
<sequence length="82" mass="9345">MPRNYCRKEGDKAGMYLEDIGALHNNDKLIVEQNHEAAHHNYARHEGRGGDGVVGDEREGLQCQLRREACHRDEAEEEEEAS</sequence>